<keyword evidence="3" id="KW-1185">Reference proteome</keyword>
<dbReference type="KEGG" id="sxi:SXIM_28410"/>
<dbReference type="AlphaFoldDB" id="A0A0F7FWB3"/>
<protein>
    <submittedName>
        <fullName evidence="2">PucR C-terminal helix-turn-helix domain protein</fullName>
    </submittedName>
</protein>
<accession>A0A0F7FWB3</accession>
<organism evidence="2 3">
    <name type="scientific">Streptomyces xiamenensis</name>
    <dbReference type="NCBI Taxonomy" id="408015"/>
    <lineage>
        <taxon>Bacteria</taxon>
        <taxon>Bacillati</taxon>
        <taxon>Actinomycetota</taxon>
        <taxon>Actinomycetes</taxon>
        <taxon>Kitasatosporales</taxon>
        <taxon>Streptomycetaceae</taxon>
        <taxon>Streptomyces</taxon>
    </lineage>
</organism>
<dbReference type="PANTHER" id="PTHR33744:SF17">
    <property type="entry name" value="CONSERVED PROTEIN"/>
    <property type="match status" value="1"/>
</dbReference>
<dbReference type="Pfam" id="PF13556">
    <property type="entry name" value="HTH_30"/>
    <property type="match status" value="1"/>
</dbReference>
<dbReference type="InterPro" id="IPR025736">
    <property type="entry name" value="PucR_C-HTH_dom"/>
</dbReference>
<evidence type="ECO:0000313" key="3">
    <source>
        <dbReference type="Proteomes" id="UP000034034"/>
    </source>
</evidence>
<sequence>MNDIPLEPAAPARSGLTVDAVVRHFADLLEPGPPHCGPGDGQIADVVIAEPGEPLDGAAGALVLAIGVRETEAPAMVAAAGAAGATALAVRTHGEELPDAVRAAAEHTGIAVLGIPRGLRWDRAEAEVRAALAVPSGALAAGRDGDLFSLAQTVATLTHGVVSIEDGAHRVVAYAGSGDEADELRRRSILGRSCPEPYLALLRRLGVYQRVREGDEVVPVGEQPEMGARRRLAIGINAGRRPLGIIWVQEGGRPLAARTPELLRGAARIAAAQLADHYFQGDARARLASREELSHGLLTGRFDAAALAAHLGIDPAAGADVVAVDLRGPADGVAPAPADVRRAEAAGITSVHAAAHRENALVVQACGQIYAILPSPAGAPRPRAAADAGTPPDEASLVRWAEELVVTLRRMTGTPVQAVVAGRAERLTDIPSVKLRGHRALRLLARTQATTVGTHTRLAPALLVGDTLELLERTPRLRFPAVAALAARDRDQGTDLARSLMLYLDGFGDVTAVAGQLNVHPNTLRYRVRKAVALTGLDLADPEHRLAATLQLRLELNPRDASDAAFPGV</sequence>
<dbReference type="PANTHER" id="PTHR33744">
    <property type="entry name" value="CARBOHYDRATE DIACID REGULATOR"/>
    <property type="match status" value="1"/>
</dbReference>
<dbReference type="InterPro" id="IPR042070">
    <property type="entry name" value="PucR_C-HTH_sf"/>
</dbReference>
<dbReference type="InterPro" id="IPR051448">
    <property type="entry name" value="CdaR-like_regulators"/>
</dbReference>
<dbReference type="RefSeq" id="WP_052385274.1">
    <property type="nucleotide sequence ID" value="NZ_CP009922.3"/>
</dbReference>
<dbReference type="STRING" id="408015.SXIM_28410"/>
<proteinExistence type="predicted"/>
<dbReference type="PATRIC" id="fig|408015.6.peg.2877"/>
<dbReference type="Gene3D" id="1.10.10.2840">
    <property type="entry name" value="PucR C-terminal helix-turn-helix domain"/>
    <property type="match status" value="1"/>
</dbReference>
<dbReference type="EMBL" id="CP009922">
    <property type="protein sequence ID" value="AKG44225.1"/>
    <property type="molecule type" value="Genomic_DNA"/>
</dbReference>
<dbReference type="Proteomes" id="UP000034034">
    <property type="component" value="Chromosome"/>
</dbReference>
<gene>
    <name evidence="2" type="ORF">SXIM_28410</name>
</gene>
<evidence type="ECO:0000313" key="2">
    <source>
        <dbReference type="EMBL" id="AKG44225.1"/>
    </source>
</evidence>
<feature type="domain" description="PucR C-terminal helix-turn-helix" evidence="1">
    <location>
        <begin position="496"/>
        <end position="554"/>
    </location>
</feature>
<reference evidence="2" key="1">
    <citation type="submission" date="2019-08" db="EMBL/GenBank/DDBJ databases">
        <title>Complete genome sequence of a mangrove-derived Streptomyces xiamenensis.</title>
        <authorList>
            <person name="Xu J."/>
        </authorList>
    </citation>
    <scope>NUCLEOTIDE SEQUENCE</scope>
    <source>
        <strain evidence="2">318</strain>
    </source>
</reference>
<name>A0A0F7FWB3_9ACTN</name>
<dbReference type="HOGENOM" id="CLU_017436_7_0_11"/>
<evidence type="ECO:0000259" key="1">
    <source>
        <dbReference type="Pfam" id="PF13556"/>
    </source>
</evidence>